<dbReference type="OrthoDB" id="3268062at2"/>
<dbReference type="InterPro" id="IPR036689">
    <property type="entry name" value="ESAT-6-like_sf"/>
</dbReference>
<accession>A0A1H8BNT1</accession>
<evidence type="ECO:0000313" key="2">
    <source>
        <dbReference type="Proteomes" id="UP000297654"/>
    </source>
</evidence>
<dbReference type="AlphaFoldDB" id="A0A1H8BNT1"/>
<dbReference type="Pfam" id="PF06013">
    <property type="entry name" value="WXG100"/>
    <property type="match status" value="1"/>
</dbReference>
<reference evidence="1 2" key="1">
    <citation type="submission" date="2019-03" db="EMBL/GenBank/DDBJ databases">
        <title>Genomics of glacier-inhabiting Cryobacterium strains.</title>
        <authorList>
            <person name="Liu Q."/>
            <person name="Xin Y.-H."/>
        </authorList>
    </citation>
    <scope>NUCLEOTIDE SEQUENCE [LARGE SCALE GENOMIC DNA]</scope>
    <source>
        <strain evidence="1 2">Hh15</strain>
    </source>
</reference>
<gene>
    <name evidence="1" type="ORF">E3O10_09260</name>
</gene>
<name>A0A1H8BNT1_9MICO</name>
<dbReference type="Gene3D" id="1.10.287.1060">
    <property type="entry name" value="ESAT-6-like"/>
    <property type="match status" value="1"/>
</dbReference>
<sequence length="98" mass="10408">MANINVSYLELNSSADRLVVGRDDINSKLAELQSLIASLVSSGFVTDKSSGAFNSSYEQFTSGARATINGLDGLSNYLRTTATTLSEVDAQLAARLSR</sequence>
<dbReference type="RefSeq" id="WP_092106941.1">
    <property type="nucleotide sequence ID" value="NZ_FOCN01000002.1"/>
</dbReference>
<dbReference type="EMBL" id="SOFF01000030">
    <property type="protein sequence ID" value="TFB89083.1"/>
    <property type="molecule type" value="Genomic_DNA"/>
</dbReference>
<protein>
    <submittedName>
        <fullName evidence="1">WXG100 family type VII secretion target</fullName>
    </submittedName>
</protein>
<keyword evidence="2" id="KW-1185">Reference proteome</keyword>
<dbReference type="InterPro" id="IPR010310">
    <property type="entry name" value="T7SS_ESAT-6-like"/>
</dbReference>
<dbReference type="STRING" id="1424661.SAMN05216281_10246"/>
<organism evidence="1 2">
    <name type="scientific">Cryobacterium luteum</name>
    <dbReference type="NCBI Taxonomy" id="1424661"/>
    <lineage>
        <taxon>Bacteria</taxon>
        <taxon>Bacillati</taxon>
        <taxon>Actinomycetota</taxon>
        <taxon>Actinomycetes</taxon>
        <taxon>Micrococcales</taxon>
        <taxon>Microbacteriaceae</taxon>
        <taxon>Cryobacterium</taxon>
    </lineage>
</organism>
<dbReference type="Proteomes" id="UP000297654">
    <property type="component" value="Unassembled WGS sequence"/>
</dbReference>
<comment type="caution">
    <text evidence="1">The sequence shown here is derived from an EMBL/GenBank/DDBJ whole genome shotgun (WGS) entry which is preliminary data.</text>
</comment>
<evidence type="ECO:0000313" key="1">
    <source>
        <dbReference type="EMBL" id="TFB89083.1"/>
    </source>
</evidence>
<proteinExistence type="predicted"/>
<dbReference type="SUPFAM" id="SSF140453">
    <property type="entry name" value="EsxAB dimer-like"/>
    <property type="match status" value="1"/>
</dbReference>